<dbReference type="WBParaSite" id="PSU_v2.g12606.t1">
    <property type="protein sequence ID" value="PSU_v2.g12606.t1"/>
    <property type="gene ID" value="PSU_v2.g12606"/>
</dbReference>
<keyword evidence="2" id="KW-1185">Reference proteome</keyword>
<feature type="transmembrane region" description="Helical" evidence="1">
    <location>
        <begin position="86"/>
        <end position="108"/>
    </location>
</feature>
<dbReference type="Proteomes" id="UP000887577">
    <property type="component" value="Unplaced"/>
</dbReference>
<keyword evidence="1" id="KW-0812">Transmembrane</keyword>
<name>A0A914XXC9_9BILA</name>
<dbReference type="AlphaFoldDB" id="A0A914XXC9"/>
<feature type="transmembrane region" description="Helical" evidence="1">
    <location>
        <begin position="56"/>
        <end position="79"/>
    </location>
</feature>
<protein>
    <submittedName>
        <fullName evidence="3">Uncharacterized protein</fullName>
    </submittedName>
</protein>
<keyword evidence="1" id="KW-1133">Transmembrane helix</keyword>
<evidence type="ECO:0000313" key="2">
    <source>
        <dbReference type="Proteomes" id="UP000887577"/>
    </source>
</evidence>
<keyword evidence="1" id="KW-0472">Membrane</keyword>
<feature type="transmembrane region" description="Helical" evidence="1">
    <location>
        <begin position="120"/>
        <end position="144"/>
    </location>
</feature>
<sequence>MLIFIDNCYRYPFFETAFCCLIIVSADHHQKMAKKVYDKNSDAFYCCCGCMRVTTGTAVICILQLLFMVINSVLTCLAVDFKLETVGIVCLVLVSLVSLAVYATPFIGLCIKSPGCLWPYIIFSIFNLVLSFGFLITSFVGLCLDEDKMNLIIGINLLSFKRPEKHIGKPGNF</sequence>
<evidence type="ECO:0000256" key="1">
    <source>
        <dbReference type="SAM" id="Phobius"/>
    </source>
</evidence>
<evidence type="ECO:0000313" key="3">
    <source>
        <dbReference type="WBParaSite" id="PSU_v2.g12606.t1"/>
    </source>
</evidence>
<reference evidence="3" key="1">
    <citation type="submission" date="2022-11" db="UniProtKB">
        <authorList>
            <consortium name="WormBaseParasite"/>
        </authorList>
    </citation>
    <scope>IDENTIFICATION</scope>
</reference>
<organism evidence="2 3">
    <name type="scientific">Panagrolaimus superbus</name>
    <dbReference type="NCBI Taxonomy" id="310955"/>
    <lineage>
        <taxon>Eukaryota</taxon>
        <taxon>Metazoa</taxon>
        <taxon>Ecdysozoa</taxon>
        <taxon>Nematoda</taxon>
        <taxon>Chromadorea</taxon>
        <taxon>Rhabditida</taxon>
        <taxon>Tylenchina</taxon>
        <taxon>Panagrolaimomorpha</taxon>
        <taxon>Panagrolaimoidea</taxon>
        <taxon>Panagrolaimidae</taxon>
        <taxon>Panagrolaimus</taxon>
    </lineage>
</organism>
<accession>A0A914XXC9</accession>
<proteinExistence type="predicted"/>